<dbReference type="NCBIfam" id="TIGR02680">
    <property type="entry name" value="TIGR02680 family protein"/>
    <property type="match status" value="1"/>
</dbReference>
<protein>
    <recommendedName>
        <fullName evidence="4">TIGR02680 family protein</fullName>
    </recommendedName>
</protein>
<evidence type="ECO:0000313" key="2">
    <source>
        <dbReference type="EMBL" id="GAA4399469.1"/>
    </source>
</evidence>
<accession>A0ABP8K2F5</accession>
<keyword evidence="3" id="KW-1185">Reference proteome</keyword>
<feature type="region of interest" description="Disordered" evidence="1">
    <location>
        <begin position="133"/>
        <end position="161"/>
    </location>
</feature>
<feature type="compositionally biased region" description="Basic and acidic residues" evidence="1">
    <location>
        <begin position="133"/>
        <end position="149"/>
    </location>
</feature>
<dbReference type="InterPro" id="IPR013496">
    <property type="entry name" value="CHP02680"/>
</dbReference>
<organism evidence="2 3">
    <name type="scientific">Tsukamurella soli</name>
    <dbReference type="NCBI Taxonomy" id="644556"/>
    <lineage>
        <taxon>Bacteria</taxon>
        <taxon>Bacillati</taxon>
        <taxon>Actinomycetota</taxon>
        <taxon>Actinomycetes</taxon>
        <taxon>Mycobacteriales</taxon>
        <taxon>Tsukamurellaceae</taxon>
        <taxon>Tsukamurella</taxon>
    </lineage>
</organism>
<sequence>MRTDHAAALDAVEGADATHAAATDTLHEDAADAGLPTARAGLELIRDGIADYRQAAAELGSTLGAERAASVRTDDERRQAEAALARHADRITEAESRQQESYGAATRFETLEASVGADVAQLMAALSQVEQDKRSNIERRRAADAERESATLALGEATGERTRLQVEREEAGRDRDATVDALRRFAETGLLTIALPELEVPETTQPWAATPAVQLARTVEAELADVPDDDRAWNLLQRKVTDEHKLLADVLSRQGNNTTLLPRDDGIVVDVMFRGRPSTVAEVAQTLDTEVTERSRLLTEREREILENHLVSEAASSLQELILDAEARVTQMNAELSGRPTSTGMRLRLSWVPSEDAPAGARQAMQQLRRTTDAWNEADRAAVGEFLQQEIERVRTADVGGTWLDHLTQALDYRSWNRFTIQRHQNGQWRPATGPASGGEGALVASVPLFAAAAAHYASAGNPNAPRIVTLDEAFAGVDDDARAKYLGLLTAFDLDVVMTSEREWGCYPEVPGLAIAQLSRVEGVEAVLVTNWQWDGRSLDRVERPAAVLAAPADDGDGPLTEQTGLWG</sequence>
<gene>
    <name evidence="2" type="ORF">GCM10023147_36870</name>
</gene>
<dbReference type="InterPro" id="IPR027417">
    <property type="entry name" value="P-loop_NTPase"/>
</dbReference>
<evidence type="ECO:0000256" key="1">
    <source>
        <dbReference type="SAM" id="MobiDB-lite"/>
    </source>
</evidence>
<dbReference type="SUPFAM" id="SSF52540">
    <property type="entry name" value="P-loop containing nucleoside triphosphate hydrolases"/>
    <property type="match status" value="1"/>
</dbReference>
<evidence type="ECO:0008006" key="4">
    <source>
        <dbReference type="Google" id="ProtNLM"/>
    </source>
</evidence>
<dbReference type="Proteomes" id="UP001500635">
    <property type="component" value="Unassembled WGS sequence"/>
</dbReference>
<name>A0ABP8K2F5_9ACTN</name>
<comment type="caution">
    <text evidence="2">The sequence shown here is derived from an EMBL/GenBank/DDBJ whole genome shotgun (WGS) entry which is preliminary data.</text>
</comment>
<reference evidence="3" key="1">
    <citation type="journal article" date="2019" name="Int. J. Syst. Evol. Microbiol.">
        <title>The Global Catalogue of Microorganisms (GCM) 10K type strain sequencing project: providing services to taxonomists for standard genome sequencing and annotation.</title>
        <authorList>
            <consortium name="The Broad Institute Genomics Platform"/>
            <consortium name="The Broad Institute Genome Sequencing Center for Infectious Disease"/>
            <person name="Wu L."/>
            <person name="Ma J."/>
        </authorList>
    </citation>
    <scope>NUCLEOTIDE SEQUENCE [LARGE SCALE GENOMIC DNA]</scope>
    <source>
        <strain evidence="3">JCM 17688</strain>
    </source>
</reference>
<dbReference type="Pfam" id="PF13558">
    <property type="entry name" value="SbcC_Walker_B"/>
    <property type="match status" value="1"/>
</dbReference>
<dbReference type="Gene3D" id="3.40.50.300">
    <property type="entry name" value="P-loop containing nucleotide triphosphate hydrolases"/>
    <property type="match status" value="1"/>
</dbReference>
<dbReference type="EMBL" id="BAABFR010000070">
    <property type="protein sequence ID" value="GAA4399469.1"/>
    <property type="molecule type" value="Genomic_DNA"/>
</dbReference>
<proteinExistence type="predicted"/>
<evidence type="ECO:0000313" key="3">
    <source>
        <dbReference type="Proteomes" id="UP001500635"/>
    </source>
</evidence>